<comment type="catalytic activity">
    <reaction evidence="4 5">
        <text>L-glutaminyl-[peptide chain release factor] + S-adenosyl-L-methionine = N(5)-methyl-L-glutaminyl-[peptide chain release factor] + S-adenosyl-L-homocysteine + H(+)</text>
        <dbReference type="Rhea" id="RHEA:42896"/>
        <dbReference type="Rhea" id="RHEA-COMP:10271"/>
        <dbReference type="Rhea" id="RHEA-COMP:10272"/>
        <dbReference type="ChEBI" id="CHEBI:15378"/>
        <dbReference type="ChEBI" id="CHEBI:30011"/>
        <dbReference type="ChEBI" id="CHEBI:57856"/>
        <dbReference type="ChEBI" id="CHEBI:59789"/>
        <dbReference type="ChEBI" id="CHEBI:61891"/>
        <dbReference type="EC" id="2.1.1.297"/>
    </reaction>
</comment>
<dbReference type="RefSeq" id="WP_068982015.1">
    <property type="nucleotide sequence ID" value="NZ_JSWE01000124.1"/>
</dbReference>
<dbReference type="PANTHER" id="PTHR18895">
    <property type="entry name" value="HEMK METHYLTRANSFERASE"/>
    <property type="match status" value="1"/>
</dbReference>
<dbReference type="PROSITE" id="PS00092">
    <property type="entry name" value="N6_MTASE"/>
    <property type="match status" value="1"/>
</dbReference>
<evidence type="ECO:0000313" key="8">
    <source>
        <dbReference type="EMBL" id="KIE05065.1"/>
    </source>
</evidence>
<name>A0A0C1QYK0_9RICK</name>
<evidence type="ECO:0000259" key="7">
    <source>
        <dbReference type="Pfam" id="PF17827"/>
    </source>
</evidence>
<dbReference type="GO" id="GO:0102559">
    <property type="term" value="F:peptide chain release factor N(5)-glutamine methyltransferase activity"/>
    <property type="evidence" value="ECO:0007669"/>
    <property type="project" value="UniProtKB-EC"/>
</dbReference>
<dbReference type="NCBIfam" id="TIGR00536">
    <property type="entry name" value="hemK_fam"/>
    <property type="match status" value="1"/>
</dbReference>
<dbReference type="GO" id="GO:0003676">
    <property type="term" value="F:nucleic acid binding"/>
    <property type="evidence" value="ECO:0007669"/>
    <property type="project" value="InterPro"/>
</dbReference>
<feature type="binding site" evidence="5">
    <location>
        <position position="191"/>
    </location>
    <ligand>
        <name>S-adenosyl-L-methionine</name>
        <dbReference type="ChEBI" id="CHEBI:59789"/>
    </ligand>
</feature>
<feature type="binding site" evidence="5">
    <location>
        <position position="147"/>
    </location>
    <ligand>
        <name>S-adenosyl-L-methionine</name>
        <dbReference type="ChEBI" id="CHEBI:59789"/>
    </ligand>
</feature>
<feature type="domain" description="Methyltransferase small" evidence="6">
    <location>
        <begin position="114"/>
        <end position="196"/>
    </location>
</feature>
<dbReference type="OrthoDB" id="9800643at2"/>
<comment type="similarity">
    <text evidence="5">Belongs to the protein N5-glutamine methyltransferase family. PrmC subfamily.</text>
</comment>
<comment type="caution">
    <text evidence="8">The sequence shown here is derived from an EMBL/GenBank/DDBJ whole genome shotgun (WGS) entry which is preliminary data.</text>
</comment>
<dbReference type="PATRIC" id="fig|86105.3.peg.1233"/>
<dbReference type="EMBL" id="JSWE01000124">
    <property type="protein sequence ID" value="KIE05065.1"/>
    <property type="molecule type" value="Genomic_DNA"/>
</dbReference>
<feature type="domain" description="Release factor glutamine methyltransferase N-terminal" evidence="7">
    <location>
        <begin position="7"/>
        <end position="78"/>
    </location>
</feature>
<evidence type="ECO:0000256" key="4">
    <source>
        <dbReference type="ARBA" id="ARBA00048391"/>
    </source>
</evidence>
<keyword evidence="3 5" id="KW-0949">S-adenosyl-L-methionine</keyword>
<keyword evidence="1 5" id="KW-0489">Methyltransferase</keyword>
<reference evidence="8 9" key="1">
    <citation type="submission" date="2014-11" db="EMBL/GenBank/DDBJ databases">
        <title>A Rickettsiales Symbiont of Amoebae With Ancient Features.</title>
        <authorList>
            <person name="Schulz F."/>
            <person name="Martijn J."/>
            <person name="Wascher F."/>
            <person name="Kostanjsek R."/>
            <person name="Ettema T.J."/>
            <person name="Horn M."/>
        </authorList>
    </citation>
    <scope>NUCLEOTIDE SEQUENCE [LARGE SCALE GENOMIC DNA]</scope>
    <source>
        <strain evidence="8 9">UWC36</strain>
    </source>
</reference>
<evidence type="ECO:0000259" key="6">
    <source>
        <dbReference type="Pfam" id="PF05175"/>
    </source>
</evidence>
<keyword evidence="2 5" id="KW-0808">Transferase</keyword>
<feature type="binding site" evidence="5">
    <location>
        <begin position="191"/>
        <end position="194"/>
    </location>
    <ligand>
        <name>substrate</name>
    </ligand>
</feature>
<dbReference type="HAMAP" id="MF_02126">
    <property type="entry name" value="RF_methyltr_PrmC"/>
    <property type="match status" value="1"/>
</dbReference>
<dbReference type="Gene3D" id="1.10.8.10">
    <property type="entry name" value="DNA helicase RuvA subunit, C-terminal domain"/>
    <property type="match status" value="1"/>
</dbReference>
<dbReference type="Pfam" id="PF05175">
    <property type="entry name" value="MTS"/>
    <property type="match status" value="1"/>
</dbReference>
<gene>
    <name evidence="8" type="primary">hemK_2</name>
    <name evidence="5" type="synonym">prmC</name>
    <name evidence="8" type="ORF">NF27_EY01610</name>
</gene>
<dbReference type="InterPro" id="IPR019874">
    <property type="entry name" value="RF_methyltr_PrmC"/>
</dbReference>
<evidence type="ECO:0000256" key="2">
    <source>
        <dbReference type="ARBA" id="ARBA00022679"/>
    </source>
</evidence>
<evidence type="ECO:0000256" key="1">
    <source>
        <dbReference type="ARBA" id="ARBA00022603"/>
    </source>
</evidence>
<dbReference type="InterPro" id="IPR004556">
    <property type="entry name" value="HemK-like"/>
</dbReference>
<dbReference type="Pfam" id="PF17827">
    <property type="entry name" value="PrmC_N"/>
    <property type="match status" value="1"/>
</dbReference>
<dbReference type="NCBIfam" id="TIGR03534">
    <property type="entry name" value="RF_mod_PrmC"/>
    <property type="match status" value="1"/>
</dbReference>
<feature type="binding site" evidence="5">
    <location>
        <begin position="124"/>
        <end position="128"/>
    </location>
    <ligand>
        <name>S-adenosyl-L-methionine</name>
        <dbReference type="ChEBI" id="CHEBI:59789"/>
    </ligand>
</feature>
<dbReference type="InterPro" id="IPR040758">
    <property type="entry name" value="PrmC_N"/>
</dbReference>
<protein>
    <recommendedName>
        <fullName evidence="5">Release factor glutamine methyltransferase</fullName>
        <shortName evidence="5">RF MTase</shortName>
        <ecNumber evidence="5">2.1.1.297</ecNumber>
    </recommendedName>
    <alternativeName>
        <fullName evidence="5">N5-glutamine methyltransferase PrmC</fullName>
    </alternativeName>
    <alternativeName>
        <fullName evidence="5">Protein-(glutamine-N5) MTase PrmC</fullName>
    </alternativeName>
    <alternativeName>
        <fullName evidence="5">Protein-glutamine N-methyltransferase PrmC</fullName>
    </alternativeName>
</protein>
<proteinExistence type="inferred from homology"/>
<dbReference type="InterPro" id="IPR002052">
    <property type="entry name" value="DNA_methylase_N6_adenine_CS"/>
</dbReference>
<organism evidence="8 9">
    <name type="scientific">Candidatus Jidaibacter acanthamoebae</name>
    <dbReference type="NCBI Taxonomy" id="86105"/>
    <lineage>
        <taxon>Bacteria</taxon>
        <taxon>Pseudomonadati</taxon>
        <taxon>Pseudomonadota</taxon>
        <taxon>Alphaproteobacteria</taxon>
        <taxon>Rickettsiales</taxon>
        <taxon>Candidatus Midichloriaceae</taxon>
        <taxon>Candidatus Jidaibacter</taxon>
    </lineage>
</organism>
<accession>A0A0C1QYK0</accession>
<evidence type="ECO:0000256" key="3">
    <source>
        <dbReference type="ARBA" id="ARBA00022691"/>
    </source>
</evidence>
<dbReference type="InterPro" id="IPR050320">
    <property type="entry name" value="N5-glutamine_MTase"/>
</dbReference>
<comment type="function">
    <text evidence="5">Methylates the class 1 translation termination release factors RF1/PrfA and RF2/PrfB on the glutamine residue of the universally conserved GGQ motif.</text>
</comment>
<evidence type="ECO:0000313" key="9">
    <source>
        <dbReference type="Proteomes" id="UP000031258"/>
    </source>
</evidence>
<evidence type="ECO:0000256" key="5">
    <source>
        <dbReference type="HAMAP-Rule" id="MF_02126"/>
    </source>
</evidence>
<sequence length="283" mass="32205">MKYKIFEILKRGKVILRDHGIEVFALEAELLLAKLVCQNSRERLLALSDSEVDENIEKEFFNLIERRIQNEPISQILGKKEFWDYEFIVDSSVLTPRNDTETIIEQVIKYFSDKEAELNILDLGTGSGCLSVTLAAIFSNAKITAVDISPAALKIAKQNAVKNIVDNRIAFIKSDWFSEVPKRTYDIIVCNPPYISINELKELANEVKDFEPQIALTDFADGYTCYKIIADKMRDYLKQSGRAFFEIGIDQALGVKKIFESQGYKVENIAKDLANIERCLVIS</sequence>
<dbReference type="EC" id="2.1.1.297" evidence="5"/>
<dbReference type="GO" id="GO:0032259">
    <property type="term" value="P:methylation"/>
    <property type="evidence" value="ECO:0007669"/>
    <property type="project" value="UniProtKB-KW"/>
</dbReference>
<dbReference type="STRING" id="86105.NF27_EY01610"/>
<dbReference type="PANTHER" id="PTHR18895:SF74">
    <property type="entry name" value="MTRF1L RELEASE FACTOR GLUTAMINE METHYLTRANSFERASE"/>
    <property type="match status" value="1"/>
</dbReference>
<dbReference type="CDD" id="cd02440">
    <property type="entry name" value="AdoMet_MTases"/>
    <property type="match status" value="1"/>
</dbReference>
<dbReference type="AlphaFoldDB" id="A0A0C1QYK0"/>
<dbReference type="InterPro" id="IPR029063">
    <property type="entry name" value="SAM-dependent_MTases_sf"/>
</dbReference>
<dbReference type="SUPFAM" id="SSF53335">
    <property type="entry name" value="S-adenosyl-L-methionine-dependent methyltransferases"/>
    <property type="match status" value="1"/>
</dbReference>
<keyword evidence="9" id="KW-1185">Reference proteome</keyword>
<dbReference type="Gene3D" id="3.40.50.150">
    <property type="entry name" value="Vaccinia Virus protein VP39"/>
    <property type="match status" value="1"/>
</dbReference>
<dbReference type="Proteomes" id="UP000031258">
    <property type="component" value="Unassembled WGS sequence"/>
</dbReference>
<feature type="binding site" evidence="5">
    <location>
        <position position="176"/>
    </location>
    <ligand>
        <name>S-adenosyl-L-methionine</name>
        <dbReference type="ChEBI" id="CHEBI:59789"/>
    </ligand>
</feature>
<dbReference type="InterPro" id="IPR007848">
    <property type="entry name" value="Small_mtfrase_dom"/>
</dbReference>